<name>A0AAV7HAK8_DENCH</name>
<comment type="caution">
    <text evidence="1">The sequence shown here is derived from an EMBL/GenBank/DDBJ whole genome shotgun (WGS) entry which is preliminary data.</text>
</comment>
<dbReference type="AlphaFoldDB" id="A0AAV7HAK8"/>
<protein>
    <submittedName>
        <fullName evidence="1">Uncharacterized protein</fullName>
    </submittedName>
</protein>
<proteinExistence type="predicted"/>
<evidence type="ECO:0000313" key="2">
    <source>
        <dbReference type="Proteomes" id="UP000775213"/>
    </source>
</evidence>
<accession>A0AAV7HAK8</accession>
<evidence type="ECO:0000313" key="1">
    <source>
        <dbReference type="EMBL" id="KAH0466051.1"/>
    </source>
</evidence>
<sequence length="174" mass="19830">MKDMSAPLYVGEEDIIRILNVLDIEHLLYKIDKLQIDLVEAQAMIAHLLKDQKAYVKKIASLEVKNNRSQTLNAEKEAALSGLESSRVIEDFKKSIAFKTIIRDRIQEARDHIYDVEVKALKQECINEGFIRGLLKGVRLVQQKTRVEVEGLTPNQASDDFLTYSNGDEIESEL</sequence>
<dbReference type="EMBL" id="JAGFBR010000006">
    <property type="protein sequence ID" value="KAH0466051.1"/>
    <property type="molecule type" value="Genomic_DNA"/>
</dbReference>
<keyword evidence="2" id="KW-1185">Reference proteome</keyword>
<gene>
    <name evidence="1" type="ORF">IEQ34_006154</name>
</gene>
<organism evidence="1 2">
    <name type="scientific">Dendrobium chrysotoxum</name>
    <name type="common">Orchid</name>
    <dbReference type="NCBI Taxonomy" id="161865"/>
    <lineage>
        <taxon>Eukaryota</taxon>
        <taxon>Viridiplantae</taxon>
        <taxon>Streptophyta</taxon>
        <taxon>Embryophyta</taxon>
        <taxon>Tracheophyta</taxon>
        <taxon>Spermatophyta</taxon>
        <taxon>Magnoliopsida</taxon>
        <taxon>Liliopsida</taxon>
        <taxon>Asparagales</taxon>
        <taxon>Orchidaceae</taxon>
        <taxon>Epidendroideae</taxon>
        <taxon>Malaxideae</taxon>
        <taxon>Dendrobiinae</taxon>
        <taxon>Dendrobium</taxon>
    </lineage>
</organism>
<dbReference type="Proteomes" id="UP000775213">
    <property type="component" value="Unassembled WGS sequence"/>
</dbReference>
<reference evidence="1 2" key="1">
    <citation type="journal article" date="2021" name="Hortic Res">
        <title>Chromosome-scale assembly of the Dendrobium chrysotoxum genome enhances the understanding of orchid evolution.</title>
        <authorList>
            <person name="Zhang Y."/>
            <person name="Zhang G.Q."/>
            <person name="Zhang D."/>
            <person name="Liu X.D."/>
            <person name="Xu X.Y."/>
            <person name="Sun W.H."/>
            <person name="Yu X."/>
            <person name="Zhu X."/>
            <person name="Wang Z.W."/>
            <person name="Zhao X."/>
            <person name="Zhong W.Y."/>
            <person name="Chen H."/>
            <person name="Yin W.L."/>
            <person name="Huang T."/>
            <person name="Niu S.C."/>
            <person name="Liu Z.J."/>
        </authorList>
    </citation>
    <scope>NUCLEOTIDE SEQUENCE [LARGE SCALE GENOMIC DNA]</scope>
    <source>
        <strain evidence="1">Lindl</strain>
    </source>
</reference>